<organism evidence="1 2">
    <name type="scientific">Deinococcus hopiensis KR-140</name>
    <dbReference type="NCBI Taxonomy" id="695939"/>
    <lineage>
        <taxon>Bacteria</taxon>
        <taxon>Thermotogati</taxon>
        <taxon>Deinococcota</taxon>
        <taxon>Deinococci</taxon>
        <taxon>Deinococcales</taxon>
        <taxon>Deinococcaceae</taxon>
        <taxon>Deinococcus</taxon>
    </lineage>
</organism>
<keyword evidence="2" id="KW-1185">Reference proteome</keyword>
<dbReference type="OrthoDB" id="1434485at2"/>
<protein>
    <submittedName>
        <fullName evidence="1">Uncharacterized protein</fullName>
    </submittedName>
</protein>
<evidence type="ECO:0000313" key="1">
    <source>
        <dbReference type="EMBL" id="SMB78934.1"/>
    </source>
</evidence>
<dbReference type="AlphaFoldDB" id="A0A1W1UDT0"/>
<evidence type="ECO:0000313" key="2">
    <source>
        <dbReference type="Proteomes" id="UP000192582"/>
    </source>
</evidence>
<sequence>MAHAKGPPDTLPAPARIWVLLASEASTAVIFRRGPSRWTRLYLWDTATDTLTPGSWFAGELYPLKSDLSPDGKHLVYYARNESKNRLERARAEWGVDHFWTWTAVCKPPWVKALGLWEGGLPGDGGGVFCDSRTLWLNYYVQSLAQVKTLRQPPGLATALYPERGHRPIWTAAMKRTGWHLLQTPEAGDGYPFASQFLLQKQELELRIPGRERQQFTDEYRWHGPNPPDLSGVTWADLDQQGRLVYARAGRIYAQGAQGEREVFNLNTHRPPMPWRTS</sequence>
<proteinExistence type="predicted"/>
<dbReference type="RefSeq" id="WP_084045353.1">
    <property type="nucleotide sequence ID" value="NZ_FWWU01000003.1"/>
</dbReference>
<dbReference type="EMBL" id="FWWU01000003">
    <property type="protein sequence ID" value="SMB78934.1"/>
    <property type="molecule type" value="Genomic_DNA"/>
</dbReference>
<dbReference type="SUPFAM" id="SSF82171">
    <property type="entry name" value="DPP6 N-terminal domain-like"/>
    <property type="match status" value="1"/>
</dbReference>
<gene>
    <name evidence="1" type="ORF">SAMN00790413_05698</name>
</gene>
<dbReference type="Proteomes" id="UP000192582">
    <property type="component" value="Unassembled WGS sequence"/>
</dbReference>
<reference evidence="1 2" key="1">
    <citation type="submission" date="2017-04" db="EMBL/GenBank/DDBJ databases">
        <authorList>
            <person name="Afonso C.L."/>
            <person name="Miller P.J."/>
            <person name="Scott M.A."/>
            <person name="Spackman E."/>
            <person name="Goraichik I."/>
            <person name="Dimitrov K.M."/>
            <person name="Suarez D.L."/>
            <person name="Swayne D.E."/>
        </authorList>
    </citation>
    <scope>NUCLEOTIDE SEQUENCE [LARGE SCALE GENOMIC DNA]</scope>
    <source>
        <strain evidence="1 2">KR-140</strain>
    </source>
</reference>
<accession>A0A1W1UDT0</accession>
<name>A0A1W1UDT0_9DEIO</name>